<sequence>MQDVLMLLVLFIVPLAALQVLRAKRLRGKLPPGPPGLPIIGNLLQLPKSRHWLLFNEWTKQYGPIFYLNIAGQNTVVLGSHKAAADLLDRRSNIYSNRARNIVAGELLTGGMVFAFAHHNDLWRRQRRGAHEALSIQMSKNYFDFQERESVILLDQLLTAPDDWDNHLRRASTSLVISVIYGTPPLLDSQNPDILRVNRFTERALAAAIPGAYWVEYFTWMKYLPRWMCAWRRYAEDAFKADSDMFEDLFADVQKRIDAGDETTSVAATLIRDPGKKGLTDQEAAWLSATLYAAGAETTSGQLAWFIQAMVLYPEIQRRAQEEIDRVVGNHRLPTFNDYERLPYVRAIIREIMRWRGIAPLAVPHRLGQDDYYEGYFLPKDTIFVVNVWALHQDTDVYGEDVHRFNPGRHLDEHGNLKPAVQDTKDESHFSYGFGRRICVGRHIANNSMFIEIASMLWALNISPEVDANGKAVLPNSLESIDEGLVVRPVPFRCRLTVRNPEAPGIVAQAKADRGL</sequence>
<evidence type="ECO:0000313" key="17">
    <source>
        <dbReference type="Proteomes" id="UP000053593"/>
    </source>
</evidence>
<dbReference type="PANTHER" id="PTHR46300:SF2">
    <property type="entry name" value="CYTOCHROME P450 MONOOXYGENASE ALNH-RELATED"/>
    <property type="match status" value="1"/>
</dbReference>
<evidence type="ECO:0000256" key="8">
    <source>
        <dbReference type="ARBA" id="ARBA00022989"/>
    </source>
</evidence>
<name>A0A0D0C0M3_9AGAR</name>
<evidence type="ECO:0000256" key="15">
    <source>
        <dbReference type="SAM" id="SignalP"/>
    </source>
</evidence>
<comment type="similarity">
    <text evidence="4">Belongs to the cytochrome P450 family.</text>
</comment>
<evidence type="ECO:0000256" key="4">
    <source>
        <dbReference type="ARBA" id="ARBA00010617"/>
    </source>
</evidence>
<dbReference type="GO" id="GO:0016020">
    <property type="term" value="C:membrane"/>
    <property type="evidence" value="ECO:0007669"/>
    <property type="project" value="UniProtKB-SubCell"/>
</dbReference>
<dbReference type="GO" id="GO:0005506">
    <property type="term" value="F:iron ion binding"/>
    <property type="evidence" value="ECO:0007669"/>
    <property type="project" value="InterPro"/>
</dbReference>
<dbReference type="EMBL" id="KN834871">
    <property type="protein sequence ID" value="KIK51147.1"/>
    <property type="molecule type" value="Genomic_DNA"/>
</dbReference>
<keyword evidence="6" id="KW-0812">Transmembrane</keyword>
<comment type="cofactor">
    <cofactor evidence="1 14">
        <name>heme</name>
        <dbReference type="ChEBI" id="CHEBI:30413"/>
    </cofactor>
</comment>
<dbReference type="HOGENOM" id="CLU_001570_2_3_1"/>
<reference evidence="16 17" key="1">
    <citation type="submission" date="2014-04" db="EMBL/GenBank/DDBJ databases">
        <title>Evolutionary Origins and Diversification of the Mycorrhizal Mutualists.</title>
        <authorList>
            <consortium name="DOE Joint Genome Institute"/>
            <consortium name="Mycorrhizal Genomics Consortium"/>
            <person name="Kohler A."/>
            <person name="Kuo A."/>
            <person name="Nagy L.G."/>
            <person name="Floudas D."/>
            <person name="Copeland A."/>
            <person name="Barry K.W."/>
            <person name="Cichocki N."/>
            <person name="Veneault-Fourrey C."/>
            <person name="LaButti K."/>
            <person name="Lindquist E.A."/>
            <person name="Lipzen A."/>
            <person name="Lundell T."/>
            <person name="Morin E."/>
            <person name="Murat C."/>
            <person name="Riley R."/>
            <person name="Ohm R."/>
            <person name="Sun H."/>
            <person name="Tunlid A."/>
            <person name="Henrissat B."/>
            <person name="Grigoriev I.V."/>
            <person name="Hibbett D.S."/>
            <person name="Martin F."/>
        </authorList>
    </citation>
    <scope>NUCLEOTIDE SEQUENCE [LARGE SCALE GENOMIC DNA]</scope>
    <source>
        <strain evidence="16 17">FD-317 M1</strain>
    </source>
</reference>
<dbReference type="GO" id="GO:0016705">
    <property type="term" value="F:oxidoreductase activity, acting on paired donors, with incorporation or reduction of molecular oxygen"/>
    <property type="evidence" value="ECO:0007669"/>
    <property type="project" value="InterPro"/>
</dbReference>
<dbReference type="OrthoDB" id="2789670at2759"/>
<evidence type="ECO:0000256" key="13">
    <source>
        <dbReference type="ARBA" id="ARBA00023180"/>
    </source>
</evidence>
<dbReference type="PRINTS" id="PR00385">
    <property type="entry name" value="P450"/>
</dbReference>
<evidence type="ECO:0000313" key="16">
    <source>
        <dbReference type="EMBL" id="KIK51147.1"/>
    </source>
</evidence>
<dbReference type="InterPro" id="IPR036396">
    <property type="entry name" value="Cyt_P450_sf"/>
</dbReference>
<accession>A0A0D0C0M3</accession>
<evidence type="ECO:0000256" key="14">
    <source>
        <dbReference type="PIRSR" id="PIRSR602401-1"/>
    </source>
</evidence>
<dbReference type="Gene3D" id="1.10.630.10">
    <property type="entry name" value="Cytochrome P450"/>
    <property type="match status" value="1"/>
</dbReference>
<keyword evidence="5 14" id="KW-0349">Heme</keyword>
<evidence type="ECO:0000256" key="7">
    <source>
        <dbReference type="ARBA" id="ARBA00022723"/>
    </source>
</evidence>
<keyword evidence="13" id="KW-0325">Glycoprotein</keyword>
<dbReference type="InterPro" id="IPR002401">
    <property type="entry name" value="Cyt_P450_E_grp-I"/>
</dbReference>
<evidence type="ECO:0000256" key="1">
    <source>
        <dbReference type="ARBA" id="ARBA00001971"/>
    </source>
</evidence>
<evidence type="ECO:0000256" key="12">
    <source>
        <dbReference type="ARBA" id="ARBA00023136"/>
    </source>
</evidence>
<gene>
    <name evidence="16" type="ORF">GYMLUDRAFT_252319</name>
</gene>
<keyword evidence="8" id="KW-1133">Transmembrane helix</keyword>
<proteinExistence type="inferred from homology"/>
<organism evidence="16 17">
    <name type="scientific">Collybiopsis luxurians FD-317 M1</name>
    <dbReference type="NCBI Taxonomy" id="944289"/>
    <lineage>
        <taxon>Eukaryota</taxon>
        <taxon>Fungi</taxon>
        <taxon>Dikarya</taxon>
        <taxon>Basidiomycota</taxon>
        <taxon>Agaricomycotina</taxon>
        <taxon>Agaricomycetes</taxon>
        <taxon>Agaricomycetidae</taxon>
        <taxon>Agaricales</taxon>
        <taxon>Marasmiineae</taxon>
        <taxon>Omphalotaceae</taxon>
        <taxon>Collybiopsis</taxon>
        <taxon>Collybiopsis luxurians</taxon>
    </lineage>
</organism>
<dbReference type="SUPFAM" id="SSF48264">
    <property type="entry name" value="Cytochrome P450"/>
    <property type="match status" value="1"/>
</dbReference>
<dbReference type="GO" id="GO:0004497">
    <property type="term" value="F:monooxygenase activity"/>
    <property type="evidence" value="ECO:0007669"/>
    <property type="project" value="UniProtKB-KW"/>
</dbReference>
<evidence type="ECO:0000256" key="6">
    <source>
        <dbReference type="ARBA" id="ARBA00022692"/>
    </source>
</evidence>
<keyword evidence="7 14" id="KW-0479">Metal-binding</keyword>
<comment type="subcellular location">
    <subcellularLocation>
        <location evidence="2">Membrane</location>
        <topology evidence="2">Single-pass membrane protein</topology>
    </subcellularLocation>
</comment>
<keyword evidence="10 14" id="KW-0408">Iron</keyword>
<evidence type="ECO:0000256" key="10">
    <source>
        <dbReference type="ARBA" id="ARBA00023004"/>
    </source>
</evidence>
<protein>
    <recommendedName>
        <fullName evidence="18">Cytochrome P450</fullName>
    </recommendedName>
</protein>
<dbReference type="AlphaFoldDB" id="A0A0D0C0M3"/>
<evidence type="ECO:0008006" key="18">
    <source>
        <dbReference type="Google" id="ProtNLM"/>
    </source>
</evidence>
<dbReference type="Proteomes" id="UP000053593">
    <property type="component" value="Unassembled WGS sequence"/>
</dbReference>
<feature type="binding site" description="axial binding residue" evidence="14">
    <location>
        <position position="439"/>
    </location>
    <ligand>
        <name>heme</name>
        <dbReference type="ChEBI" id="CHEBI:30413"/>
    </ligand>
    <ligandPart>
        <name>Fe</name>
        <dbReference type="ChEBI" id="CHEBI:18248"/>
    </ligandPart>
</feature>
<dbReference type="InterPro" id="IPR050364">
    <property type="entry name" value="Cytochrome_P450_fung"/>
</dbReference>
<dbReference type="GO" id="GO:0020037">
    <property type="term" value="F:heme binding"/>
    <property type="evidence" value="ECO:0007669"/>
    <property type="project" value="InterPro"/>
</dbReference>
<feature type="chain" id="PRO_5002207613" description="Cytochrome P450" evidence="15">
    <location>
        <begin position="24"/>
        <end position="516"/>
    </location>
</feature>
<dbReference type="InterPro" id="IPR001128">
    <property type="entry name" value="Cyt_P450"/>
</dbReference>
<evidence type="ECO:0000256" key="11">
    <source>
        <dbReference type="ARBA" id="ARBA00023033"/>
    </source>
</evidence>
<keyword evidence="9" id="KW-0560">Oxidoreductase</keyword>
<dbReference type="PANTHER" id="PTHR46300">
    <property type="entry name" value="P450, PUTATIVE (EUROFUNG)-RELATED-RELATED"/>
    <property type="match status" value="1"/>
</dbReference>
<dbReference type="CDD" id="cd11065">
    <property type="entry name" value="CYP64-like"/>
    <property type="match status" value="1"/>
</dbReference>
<feature type="signal peptide" evidence="15">
    <location>
        <begin position="1"/>
        <end position="23"/>
    </location>
</feature>
<keyword evidence="17" id="KW-1185">Reference proteome</keyword>
<evidence type="ECO:0000256" key="5">
    <source>
        <dbReference type="ARBA" id="ARBA00022617"/>
    </source>
</evidence>
<keyword evidence="15" id="KW-0732">Signal</keyword>
<keyword evidence="12" id="KW-0472">Membrane</keyword>
<evidence type="ECO:0000256" key="2">
    <source>
        <dbReference type="ARBA" id="ARBA00004167"/>
    </source>
</evidence>
<comment type="pathway">
    <text evidence="3">Secondary metabolite biosynthesis.</text>
</comment>
<dbReference type="PRINTS" id="PR00463">
    <property type="entry name" value="EP450I"/>
</dbReference>
<dbReference type="Pfam" id="PF00067">
    <property type="entry name" value="p450"/>
    <property type="match status" value="1"/>
</dbReference>
<evidence type="ECO:0000256" key="9">
    <source>
        <dbReference type="ARBA" id="ARBA00023002"/>
    </source>
</evidence>
<keyword evidence="11" id="KW-0503">Monooxygenase</keyword>
<evidence type="ECO:0000256" key="3">
    <source>
        <dbReference type="ARBA" id="ARBA00005179"/>
    </source>
</evidence>